<sequence length="445" mass="48291">MRRPHSRRQFLVAAGLTVTAAAAGCFDSASEPTGEEPVEADHDLSVDHDIESWDRYDPDWTVPDASPGALEAETVVENLEIPWDLSFASDGECFLTERVGRISRYDGGDLDAVTEPANVIDHATAIDHGDEGGWWATGGEGGLLGNALHPNYPEVPVLYAVYTYEVGDDYRNRLVYFDLAGEEPEETIIIDDIPGDSFHNGSRLVFGPRNYLWVTTGDAGDEQLSADPDRLAGKVLRLNPDGTAPASNPDVGDPRVYSYGHRNAQGLSFMPDGTPIASEHGPAARDEVQIIGPGEDHGWPAVRNGPGVNDEYERYDAADGVTSPLVNTGMEETWAPSGAVFYTGSEVPSLRNRFLVGGLGSQTLYVVTVGESVPDIGGKRYDAPWLHPSYEAVVHERFEDELGRIRHVEQGPDGELYAVTSNRDGRADGPFPTESDDRLVRIVDA</sequence>
<dbReference type="InterPro" id="IPR012938">
    <property type="entry name" value="Glc/Sorbosone_DH"/>
</dbReference>
<dbReference type="GO" id="GO:0016491">
    <property type="term" value="F:oxidoreductase activity"/>
    <property type="evidence" value="ECO:0007669"/>
    <property type="project" value="UniProtKB-KW"/>
</dbReference>
<dbReference type="PROSITE" id="PS51257">
    <property type="entry name" value="PROKAR_LIPOPROTEIN"/>
    <property type="match status" value="1"/>
</dbReference>
<dbReference type="Gene3D" id="2.120.10.30">
    <property type="entry name" value="TolB, C-terminal domain"/>
    <property type="match status" value="1"/>
</dbReference>
<dbReference type="InterPro" id="IPR011042">
    <property type="entry name" value="6-blade_b-propeller_TolB-like"/>
</dbReference>
<feature type="domain" description="Glucose/Sorbosone dehydrogenase" evidence="1">
    <location>
        <begin position="79"/>
        <end position="426"/>
    </location>
</feature>
<dbReference type="AlphaFoldDB" id="A0A1U7ETD4"/>
<evidence type="ECO:0000313" key="2">
    <source>
        <dbReference type="EMBL" id="CAI48154.1"/>
    </source>
</evidence>
<dbReference type="EMBL" id="CR936257">
    <property type="protein sequence ID" value="CAI48154.1"/>
    <property type="molecule type" value="Genomic_DNA"/>
</dbReference>
<gene>
    <name evidence="2" type="ordered locus">NP_0126A</name>
</gene>
<proteinExistence type="predicted"/>
<dbReference type="eggNOG" id="arCOG02796">
    <property type="taxonomic scope" value="Archaea"/>
</dbReference>
<keyword evidence="2" id="KW-0560">Oxidoreductase</keyword>
<dbReference type="Pfam" id="PF07995">
    <property type="entry name" value="GSDH"/>
    <property type="match status" value="1"/>
</dbReference>
<protein>
    <submittedName>
        <fullName evidence="2">Probable sugar dehydrogenase (Homolog to aldose sugar dehydrogenase)</fullName>
        <ecNumber evidence="2">1.1.1.-</ecNumber>
    </submittedName>
</protein>
<evidence type="ECO:0000313" key="3">
    <source>
        <dbReference type="Proteomes" id="UP000002698"/>
    </source>
</evidence>
<organism evidence="2 3">
    <name type="scientific">Natronomonas pharaonis (strain ATCC 35678 / DSM 2160 / CIP 103997 / JCM 8858 / NBRC 14720 / NCIMB 2260 / Gabara)</name>
    <name type="common">Halobacterium pharaonis</name>
    <dbReference type="NCBI Taxonomy" id="348780"/>
    <lineage>
        <taxon>Archaea</taxon>
        <taxon>Methanobacteriati</taxon>
        <taxon>Methanobacteriota</taxon>
        <taxon>Stenosarchaea group</taxon>
        <taxon>Halobacteria</taxon>
        <taxon>Halobacteriales</taxon>
        <taxon>Natronomonadaceae</taxon>
        <taxon>Natronomonas</taxon>
    </lineage>
</organism>
<dbReference type="KEGG" id="nph:NP_0126A"/>
<reference evidence="2 3" key="1">
    <citation type="journal article" date="2005" name="Genome Res.">
        <title>Living with two extremes: conclusions from the genome sequence of Natronomonas pharaonis.</title>
        <authorList>
            <person name="Falb M."/>
            <person name="Pfeiffer F."/>
            <person name="Palm P."/>
            <person name="Rodewald K."/>
            <person name="Hickmann V."/>
            <person name="Tittor J."/>
            <person name="Oesterhelt D."/>
        </authorList>
    </citation>
    <scope>NUCLEOTIDE SEQUENCE [LARGE SCALE GENOMIC DNA]</scope>
    <source>
        <strain evidence="3">ATCC 35678 / DSM 2160 / CIP 103997 / JCM 8858 / NBRC 14720 / NCIMB 2260 / Gabara</strain>
    </source>
</reference>
<dbReference type="OrthoDB" id="6744at2157"/>
<dbReference type="Proteomes" id="UP000002698">
    <property type="component" value="Chromosome"/>
</dbReference>
<dbReference type="EnsemblBacteria" id="CAI48154">
    <property type="protein sequence ID" value="CAI48154"/>
    <property type="gene ID" value="NP_0126A"/>
</dbReference>
<dbReference type="RefSeq" id="WP_011321793.1">
    <property type="nucleotide sequence ID" value="NC_007426.1"/>
</dbReference>
<dbReference type="PANTHER" id="PTHR19328:SF13">
    <property type="entry name" value="HIPL1 PROTEIN"/>
    <property type="match status" value="1"/>
</dbReference>
<dbReference type="InterPro" id="IPR006311">
    <property type="entry name" value="TAT_signal"/>
</dbReference>
<dbReference type="EC" id="1.1.1.-" evidence="2"/>
<dbReference type="GeneID" id="3700763"/>
<dbReference type="PROSITE" id="PS51318">
    <property type="entry name" value="TAT"/>
    <property type="match status" value="1"/>
</dbReference>
<dbReference type="PANTHER" id="PTHR19328">
    <property type="entry name" value="HEDGEHOG-INTERACTING PROTEIN"/>
    <property type="match status" value="1"/>
</dbReference>
<evidence type="ECO:0000259" key="1">
    <source>
        <dbReference type="Pfam" id="PF07995"/>
    </source>
</evidence>
<dbReference type="STRING" id="348780.NP_0126A"/>
<accession>A0A1U7ETD4</accession>
<dbReference type="InterPro" id="IPR011041">
    <property type="entry name" value="Quinoprot_gluc/sorb_DH_b-prop"/>
</dbReference>
<dbReference type="HOGENOM" id="CLU_012253_0_1_2"/>
<keyword evidence="3" id="KW-1185">Reference proteome</keyword>
<dbReference type="SUPFAM" id="SSF50952">
    <property type="entry name" value="Soluble quinoprotein glucose dehydrogenase"/>
    <property type="match status" value="1"/>
</dbReference>
<name>A0A1U7ETD4_NATPD</name>